<name>A0A0J6CQ13_9BACT</name>
<gene>
    <name evidence="2" type="ORF">ACM15_02050</name>
</gene>
<reference evidence="2 3" key="1">
    <citation type="submission" date="2015-06" db="EMBL/GenBank/DDBJ databases">
        <title>Draft Genome Sequence of Parabacteroides goldsteinii with Putative Novel Metallo-Beta-Lactamases Isolated from a Blood Culture from a Human Patient.</title>
        <authorList>
            <person name="Krogh T.J."/>
            <person name="Agergaard C.N."/>
            <person name="Moller-Jensen J."/>
            <person name="Justesen U.S."/>
        </authorList>
    </citation>
    <scope>NUCLEOTIDE SEQUENCE [LARGE SCALE GENOMIC DNA]</scope>
    <source>
        <strain evidence="2 3">910340</strain>
    </source>
</reference>
<evidence type="ECO:0000313" key="3">
    <source>
        <dbReference type="Proteomes" id="UP000036166"/>
    </source>
</evidence>
<dbReference type="Proteomes" id="UP000036166">
    <property type="component" value="Unassembled WGS sequence"/>
</dbReference>
<dbReference type="PATRIC" id="fig|328812.4.peg.3899"/>
<organism evidence="2 3">
    <name type="scientific">Parabacteroides goldsteinii</name>
    <dbReference type="NCBI Taxonomy" id="328812"/>
    <lineage>
        <taxon>Bacteria</taxon>
        <taxon>Pseudomonadati</taxon>
        <taxon>Bacteroidota</taxon>
        <taxon>Bacteroidia</taxon>
        <taxon>Bacteroidales</taxon>
        <taxon>Tannerellaceae</taxon>
        <taxon>Parabacteroides</taxon>
    </lineage>
</organism>
<dbReference type="PROSITE" id="PS51257">
    <property type="entry name" value="PROKAR_LIPOPROTEIN"/>
    <property type="match status" value="1"/>
</dbReference>
<feature type="signal peptide" evidence="1">
    <location>
        <begin position="1"/>
        <end position="25"/>
    </location>
</feature>
<dbReference type="GeneID" id="69979057"/>
<evidence type="ECO:0000256" key="1">
    <source>
        <dbReference type="SAM" id="SignalP"/>
    </source>
</evidence>
<evidence type="ECO:0000313" key="2">
    <source>
        <dbReference type="EMBL" id="KMM35275.1"/>
    </source>
</evidence>
<keyword evidence="1" id="KW-0732">Signal</keyword>
<sequence length="184" mass="21465">MRNRMFVFYLLLMLTLMSCSKTEIGFNGQVYLYLSEPEVNRYPVEKGDSIVVKGFNSWTIGDEHKGMLPDSVVKDSGYDKSYVYYICAVTAEFKMNEEDFIIMYADQNTKLGYSFPDMGYIGVSNTVKDYDSLDDSFVMNTYLIYISQEKDGKKMDIWYPCSPFDLEWHCFSFKDIDVKSKEDK</sequence>
<feature type="chain" id="PRO_5041038711" evidence="1">
    <location>
        <begin position="26"/>
        <end position="184"/>
    </location>
</feature>
<dbReference type="AlphaFoldDB" id="A0A0J6CQ13"/>
<protein>
    <submittedName>
        <fullName evidence="2">Uncharacterized protein</fullName>
    </submittedName>
</protein>
<dbReference type="RefSeq" id="WP_007659429.1">
    <property type="nucleotide sequence ID" value="NZ_CAJLDJ010000005.1"/>
</dbReference>
<comment type="caution">
    <text evidence="2">The sequence shown here is derived from an EMBL/GenBank/DDBJ whole genome shotgun (WGS) entry which is preliminary data.</text>
</comment>
<dbReference type="EMBL" id="LFJV01000005">
    <property type="protein sequence ID" value="KMM35275.1"/>
    <property type="molecule type" value="Genomic_DNA"/>
</dbReference>
<accession>A0A0J6CQ13</accession>
<proteinExistence type="predicted"/>